<dbReference type="InterPro" id="IPR035986">
    <property type="entry name" value="PKD_dom_sf"/>
</dbReference>
<evidence type="ECO:0000259" key="5">
    <source>
        <dbReference type="PROSITE" id="PS50835"/>
    </source>
</evidence>
<feature type="chain" id="PRO_5024395369" evidence="3">
    <location>
        <begin position="27"/>
        <end position="370"/>
    </location>
</feature>
<dbReference type="InterPro" id="IPR036179">
    <property type="entry name" value="Ig-like_dom_sf"/>
</dbReference>
<dbReference type="InterPro" id="IPR022409">
    <property type="entry name" value="PKD/Chitinase_dom"/>
</dbReference>
<accession>A0A5M6CIF8</accession>
<keyword evidence="7" id="KW-1185">Reference proteome</keyword>
<dbReference type="InterPro" id="IPR007110">
    <property type="entry name" value="Ig-like_dom"/>
</dbReference>
<dbReference type="SUPFAM" id="SSF49299">
    <property type="entry name" value="PKD domain"/>
    <property type="match status" value="1"/>
</dbReference>
<feature type="signal peptide" evidence="3">
    <location>
        <begin position="1"/>
        <end position="26"/>
    </location>
</feature>
<evidence type="ECO:0000313" key="7">
    <source>
        <dbReference type="Proteomes" id="UP000323632"/>
    </source>
</evidence>
<dbReference type="Pfam" id="PF18911">
    <property type="entry name" value="PKD_4"/>
    <property type="match status" value="1"/>
</dbReference>
<dbReference type="GO" id="GO:0009055">
    <property type="term" value="F:electron transfer activity"/>
    <property type="evidence" value="ECO:0007669"/>
    <property type="project" value="InterPro"/>
</dbReference>
<dbReference type="Proteomes" id="UP000323632">
    <property type="component" value="Unassembled WGS sequence"/>
</dbReference>
<dbReference type="Pfam" id="PF18962">
    <property type="entry name" value="Por_Secre_tail"/>
    <property type="match status" value="1"/>
</dbReference>
<organism evidence="6 7">
    <name type="scientific">Taibaiella lutea</name>
    <dbReference type="NCBI Taxonomy" id="2608001"/>
    <lineage>
        <taxon>Bacteria</taxon>
        <taxon>Pseudomonadati</taxon>
        <taxon>Bacteroidota</taxon>
        <taxon>Chitinophagia</taxon>
        <taxon>Chitinophagales</taxon>
        <taxon>Chitinophagaceae</taxon>
        <taxon>Taibaiella</taxon>
    </lineage>
</organism>
<dbReference type="PROSITE" id="PS50093">
    <property type="entry name" value="PKD"/>
    <property type="match status" value="1"/>
</dbReference>
<dbReference type="InterPro" id="IPR008972">
    <property type="entry name" value="Cupredoxin"/>
</dbReference>
<evidence type="ECO:0000256" key="3">
    <source>
        <dbReference type="SAM" id="SignalP"/>
    </source>
</evidence>
<dbReference type="Gene3D" id="2.60.40.420">
    <property type="entry name" value="Cupredoxins - blue copper proteins"/>
    <property type="match status" value="1"/>
</dbReference>
<dbReference type="GO" id="GO:0005507">
    <property type="term" value="F:copper ion binding"/>
    <property type="evidence" value="ECO:0007669"/>
    <property type="project" value="InterPro"/>
</dbReference>
<dbReference type="SMART" id="SM00089">
    <property type="entry name" value="PKD"/>
    <property type="match status" value="1"/>
</dbReference>
<proteinExistence type="predicted"/>
<dbReference type="InterPro" id="IPR044023">
    <property type="entry name" value="Ig_7"/>
</dbReference>
<sequence>MKLHYKIYPSIILMAITFLLSHNMFATTQTIMVGGPGGMSFVPATGVTINLGDTIKFQWQNGSHTTTSTTIPAGATAWNQNINSSSTTYIYVPAVVGTYNYKCIPHESMGMLGVFNVVCTPPTASSVTPAGPITKCKGDATATLTASAVAGATFQWYKNGSPVSGATSAQFLPDTSGTYTCKTVNGCGNATSNAVVVTINPSPVPAFTVSNSQMAYTFTNTTVGTGLHWDWAFGDSQTSTAKSPTHTYATAGSYMVHLTATDSFGTQCSAMAMQTITVGSPTSVQNINTTDLQLQVSPNPASKQIVVTYKQGNATFKIYDITGRSFAAPKVLSKNSNSSTLDISTLPAGNYILEMKIGDKSATKRIIVGR</sequence>
<dbReference type="PROSITE" id="PS50835">
    <property type="entry name" value="IG_LIKE"/>
    <property type="match status" value="1"/>
</dbReference>
<comment type="caution">
    <text evidence="6">The sequence shown here is derived from an EMBL/GenBank/DDBJ whole genome shotgun (WGS) entry which is preliminary data.</text>
</comment>
<dbReference type="SUPFAM" id="SSF48726">
    <property type="entry name" value="Immunoglobulin"/>
    <property type="match status" value="1"/>
</dbReference>
<evidence type="ECO:0000256" key="2">
    <source>
        <dbReference type="ARBA" id="ARBA00023008"/>
    </source>
</evidence>
<dbReference type="RefSeq" id="WP_150032526.1">
    <property type="nucleotide sequence ID" value="NZ_VWSH01000002.1"/>
</dbReference>
<dbReference type="NCBIfam" id="TIGR04183">
    <property type="entry name" value="Por_Secre_tail"/>
    <property type="match status" value="1"/>
</dbReference>
<keyword evidence="3" id="KW-0732">Signal</keyword>
<dbReference type="Gene3D" id="2.60.40.10">
    <property type="entry name" value="Immunoglobulins"/>
    <property type="match status" value="2"/>
</dbReference>
<dbReference type="SUPFAM" id="SSF49503">
    <property type="entry name" value="Cupredoxins"/>
    <property type="match status" value="1"/>
</dbReference>
<dbReference type="EMBL" id="VWSH01000002">
    <property type="protein sequence ID" value="KAA5534847.1"/>
    <property type="molecule type" value="Genomic_DNA"/>
</dbReference>
<keyword evidence="1" id="KW-0479">Metal-binding</keyword>
<name>A0A5M6CIF8_9BACT</name>
<dbReference type="InterPro" id="IPR000923">
    <property type="entry name" value="BlueCu_1"/>
</dbReference>
<protein>
    <submittedName>
        <fullName evidence="6">T9SS type A sorting domain-containing protein</fullName>
    </submittedName>
</protein>
<dbReference type="CDD" id="cd00146">
    <property type="entry name" value="PKD"/>
    <property type="match status" value="1"/>
</dbReference>
<evidence type="ECO:0000256" key="1">
    <source>
        <dbReference type="ARBA" id="ARBA00022723"/>
    </source>
</evidence>
<dbReference type="Pfam" id="PF19081">
    <property type="entry name" value="Ig_7"/>
    <property type="match status" value="1"/>
</dbReference>
<dbReference type="InterPro" id="IPR026444">
    <property type="entry name" value="Secre_tail"/>
</dbReference>
<dbReference type="InterPro" id="IPR013783">
    <property type="entry name" value="Ig-like_fold"/>
</dbReference>
<gene>
    <name evidence="6" type="ORF">F0919_09580</name>
</gene>
<evidence type="ECO:0000259" key="4">
    <source>
        <dbReference type="PROSITE" id="PS50093"/>
    </source>
</evidence>
<dbReference type="Pfam" id="PF00127">
    <property type="entry name" value="Copper-bind"/>
    <property type="match status" value="1"/>
</dbReference>
<dbReference type="AlphaFoldDB" id="A0A5M6CIF8"/>
<reference evidence="6 7" key="1">
    <citation type="submission" date="2019-09" db="EMBL/GenBank/DDBJ databases">
        <title>Genome sequence and assembly of Taibaiella sp.</title>
        <authorList>
            <person name="Chhetri G."/>
        </authorList>
    </citation>
    <scope>NUCLEOTIDE SEQUENCE [LARGE SCALE GENOMIC DNA]</scope>
    <source>
        <strain evidence="6 7">KVB11</strain>
    </source>
</reference>
<evidence type="ECO:0000313" key="6">
    <source>
        <dbReference type="EMBL" id="KAA5534847.1"/>
    </source>
</evidence>
<feature type="domain" description="PKD" evidence="4">
    <location>
        <begin position="217"/>
        <end position="278"/>
    </location>
</feature>
<keyword evidence="2" id="KW-0186">Copper</keyword>
<dbReference type="InterPro" id="IPR000601">
    <property type="entry name" value="PKD_dom"/>
</dbReference>
<feature type="domain" description="Ig-like" evidence="5">
    <location>
        <begin position="121"/>
        <end position="198"/>
    </location>
</feature>